<dbReference type="Proteomes" id="UP000030014">
    <property type="component" value="Unassembled WGS sequence"/>
</dbReference>
<dbReference type="SUPFAM" id="SSF51011">
    <property type="entry name" value="Glycosyl hydrolase domain"/>
    <property type="match status" value="1"/>
</dbReference>
<evidence type="ECO:0000313" key="2">
    <source>
        <dbReference type="Proteomes" id="UP000030014"/>
    </source>
</evidence>
<protein>
    <submittedName>
        <fullName evidence="1">Uncharacterized protein</fullName>
    </submittedName>
</protein>
<comment type="caution">
    <text evidence="1">The sequence shown here is derived from an EMBL/GenBank/DDBJ whole genome shotgun (WGS) entry which is preliminary data.</text>
</comment>
<sequence length="181" mass="20883">MGILGAKDPDDRRGMNWGKGDKQTVEVYATLSNIRNFYEVLRNGNVKNIESNNDDILCYERYNITDKSLVVINRGEKFQKIELNSSDFKDGEIMYDAITGEKYEIKDGKITFKINPMSGIVFVNEYKEFKLNNMNLKDAYDPRFVVNNHDDKININISSISKFLNIKEVLRSIIDFVSGMI</sequence>
<organism evidence="1 2">
    <name type="scientific">Clostridium botulinum C/D str. DC5</name>
    <dbReference type="NCBI Taxonomy" id="1443128"/>
    <lineage>
        <taxon>Bacteria</taxon>
        <taxon>Bacillati</taxon>
        <taxon>Bacillota</taxon>
        <taxon>Clostridia</taxon>
        <taxon>Eubacteriales</taxon>
        <taxon>Clostridiaceae</taxon>
        <taxon>Clostridium</taxon>
    </lineage>
</organism>
<dbReference type="Gene3D" id="2.60.40.1180">
    <property type="entry name" value="Golgi alpha-mannosidase II"/>
    <property type="match status" value="1"/>
</dbReference>
<evidence type="ECO:0000313" key="1">
    <source>
        <dbReference type="EMBL" id="KGM99133.1"/>
    </source>
</evidence>
<dbReference type="AlphaFoldDB" id="A0A0A0IF31"/>
<dbReference type="EMBL" id="JDRY01000039">
    <property type="protein sequence ID" value="KGM99133.1"/>
    <property type="molecule type" value="Genomic_DNA"/>
</dbReference>
<proteinExistence type="predicted"/>
<accession>A0A0A0IF31</accession>
<gene>
    <name evidence="1" type="ORF">Z955_09110</name>
</gene>
<dbReference type="InterPro" id="IPR013780">
    <property type="entry name" value="Glyco_hydro_b"/>
</dbReference>
<name>A0A0A0IF31_CLOBO</name>
<reference evidence="1 2" key="1">
    <citation type="submission" date="2014-01" db="EMBL/GenBank/DDBJ databases">
        <title>Plasmidome dynamics in the species complex Clostridium novyi sensu lato converts strains of independent lineages into distinctly different pathogens.</title>
        <authorList>
            <person name="Skarin H."/>
            <person name="Segerman B."/>
        </authorList>
    </citation>
    <scope>NUCLEOTIDE SEQUENCE [LARGE SCALE GENOMIC DNA]</scope>
    <source>
        <strain evidence="1 2">DC5</strain>
    </source>
</reference>